<gene>
    <name evidence="1" type="ORF">NBG84_06615</name>
</gene>
<sequence>MERNDGLPVVHVYELDRATRACGITGIHHKQLRIDRPFPLDVDLTSVGQRRGRPSAD</sequence>
<dbReference type="Proteomes" id="UP001431429">
    <property type="component" value="Unassembled WGS sequence"/>
</dbReference>
<evidence type="ECO:0000313" key="2">
    <source>
        <dbReference type="Proteomes" id="UP001431429"/>
    </source>
</evidence>
<protein>
    <submittedName>
        <fullName evidence="1">Uncharacterized protein</fullName>
    </submittedName>
</protein>
<keyword evidence="2" id="KW-1185">Reference proteome</keyword>
<name>A0ABT0UI42_9ACTN</name>
<comment type="caution">
    <text evidence="1">The sequence shown here is derived from an EMBL/GenBank/DDBJ whole genome shotgun (WGS) entry which is preliminary data.</text>
</comment>
<organism evidence="1 2">
    <name type="scientific">Streptomyces albipurpureus</name>
    <dbReference type="NCBI Taxonomy" id="2897419"/>
    <lineage>
        <taxon>Bacteria</taxon>
        <taxon>Bacillati</taxon>
        <taxon>Actinomycetota</taxon>
        <taxon>Actinomycetes</taxon>
        <taxon>Kitasatosporales</taxon>
        <taxon>Streptomycetaceae</taxon>
        <taxon>Streptomyces</taxon>
    </lineage>
</organism>
<evidence type="ECO:0000313" key="1">
    <source>
        <dbReference type="EMBL" id="MCM2387991.1"/>
    </source>
</evidence>
<dbReference type="EMBL" id="JAMQAW010000006">
    <property type="protein sequence ID" value="MCM2387991.1"/>
    <property type="molecule type" value="Genomic_DNA"/>
</dbReference>
<dbReference type="RefSeq" id="WP_250918335.1">
    <property type="nucleotide sequence ID" value="NZ_JAMQAW010000006.1"/>
</dbReference>
<proteinExistence type="predicted"/>
<reference evidence="1" key="1">
    <citation type="submission" date="2022-06" db="EMBL/GenBank/DDBJ databases">
        <title>Genome public.</title>
        <authorList>
            <person name="Sun Q."/>
        </authorList>
    </citation>
    <scope>NUCLEOTIDE SEQUENCE</scope>
    <source>
        <strain evidence="1">CWNU-1</strain>
    </source>
</reference>
<accession>A0ABT0UI42</accession>